<organism evidence="3 4">
    <name type="scientific">Streptomyces jumonjinensis</name>
    <dbReference type="NCBI Taxonomy" id="1945"/>
    <lineage>
        <taxon>Bacteria</taxon>
        <taxon>Bacillati</taxon>
        <taxon>Actinomycetota</taxon>
        <taxon>Actinomycetes</taxon>
        <taxon>Kitasatosporales</taxon>
        <taxon>Streptomycetaceae</taxon>
        <taxon>Streptomyces</taxon>
    </lineage>
</organism>
<sequence length="265" mass="27714">MLLQNKNAVVYGGGGAIGRAVARAFAREGAHVHLAGRTQETLAAVAGGIRESGGSAETALVDVLDEQAVDEHLQDVVSRAGSVDVSVNLIDHGDVHGVPLLEIEAAEFSRPIQIAMTANFHTMRAAARHMVKQESGVILTFTSPPAKMVGPLMGGTTVAEAGIETLTRSLAAEIGSHGVRVVGLRSEGLPESWAEDWHTNVFDSPLEATEGLDPGGHAQMLADKTMLRRTPTLDEMTAVMAFLASDRAAAMTGTITNMTCGSVPD</sequence>
<comment type="similarity">
    <text evidence="1">Belongs to the short-chain dehydrogenases/reductases (SDR) family.</text>
</comment>
<dbReference type="Proteomes" id="UP000419138">
    <property type="component" value="Unassembled WGS sequence"/>
</dbReference>
<evidence type="ECO:0000256" key="2">
    <source>
        <dbReference type="ARBA" id="ARBA00023002"/>
    </source>
</evidence>
<name>A0A646KN83_STRJU</name>
<keyword evidence="4" id="KW-1185">Reference proteome</keyword>
<accession>A0A646KN83</accession>
<keyword evidence="2" id="KW-0560">Oxidoreductase</keyword>
<dbReference type="EMBL" id="VCLA01000178">
    <property type="protein sequence ID" value="MQT03762.1"/>
    <property type="molecule type" value="Genomic_DNA"/>
</dbReference>
<proteinExistence type="inferred from homology"/>
<dbReference type="RefSeq" id="WP_153525285.1">
    <property type="nucleotide sequence ID" value="NZ_JBEPDZ010000041.1"/>
</dbReference>
<dbReference type="AlphaFoldDB" id="A0A646KN83"/>
<evidence type="ECO:0000313" key="4">
    <source>
        <dbReference type="Proteomes" id="UP000419138"/>
    </source>
</evidence>
<dbReference type="SUPFAM" id="SSF51735">
    <property type="entry name" value="NAD(P)-binding Rossmann-fold domains"/>
    <property type="match status" value="1"/>
</dbReference>
<dbReference type="PANTHER" id="PTHR43669">
    <property type="entry name" value="5-KETO-D-GLUCONATE 5-REDUCTASE"/>
    <property type="match status" value="1"/>
</dbReference>
<gene>
    <name evidence="3" type="ORF">FF041_27420</name>
</gene>
<dbReference type="OrthoDB" id="670853at2"/>
<protein>
    <submittedName>
        <fullName evidence="3">SDR family oxidoreductase</fullName>
    </submittedName>
</protein>
<dbReference type="Gene3D" id="3.40.50.720">
    <property type="entry name" value="NAD(P)-binding Rossmann-like Domain"/>
    <property type="match status" value="1"/>
</dbReference>
<comment type="caution">
    <text evidence="3">The sequence shown here is derived from an EMBL/GenBank/DDBJ whole genome shotgun (WGS) entry which is preliminary data.</text>
</comment>
<evidence type="ECO:0000313" key="3">
    <source>
        <dbReference type="EMBL" id="MQT03762.1"/>
    </source>
</evidence>
<dbReference type="PRINTS" id="PR00081">
    <property type="entry name" value="GDHRDH"/>
</dbReference>
<dbReference type="GO" id="GO:0016491">
    <property type="term" value="F:oxidoreductase activity"/>
    <property type="evidence" value="ECO:0007669"/>
    <property type="project" value="UniProtKB-KW"/>
</dbReference>
<evidence type="ECO:0000256" key="1">
    <source>
        <dbReference type="ARBA" id="ARBA00006484"/>
    </source>
</evidence>
<dbReference type="InterPro" id="IPR036291">
    <property type="entry name" value="NAD(P)-bd_dom_sf"/>
</dbReference>
<dbReference type="PANTHER" id="PTHR43669:SF8">
    <property type="entry name" value="SHORT-CHAIN TYPE DEHYDROGENASE_REDUCTASE-RELATED"/>
    <property type="match status" value="1"/>
</dbReference>
<dbReference type="InterPro" id="IPR002347">
    <property type="entry name" value="SDR_fam"/>
</dbReference>
<dbReference type="CDD" id="cd05233">
    <property type="entry name" value="SDR_c"/>
    <property type="match status" value="1"/>
</dbReference>
<dbReference type="Pfam" id="PF00106">
    <property type="entry name" value="adh_short"/>
    <property type="match status" value="1"/>
</dbReference>
<reference evidence="3 4" key="1">
    <citation type="submission" date="2019-05" db="EMBL/GenBank/DDBJ databases">
        <title>Comparative genomics and metabolomics analyses of clavulanic acid producing Streptomyces species provides insight into specialized metabolism and evolution of beta-lactam biosynthetic gene clusters.</title>
        <authorList>
            <person name="Moore M.A."/>
            <person name="Cruz-Morales P."/>
            <person name="Barona Gomez F."/>
            <person name="Kapil T."/>
        </authorList>
    </citation>
    <scope>NUCLEOTIDE SEQUENCE [LARGE SCALE GENOMIC DNA]</scope>
    <source>
        <strain evidence="3 4">NRRL 5741</strain>
    </source>
</reference>